<keyword evidence="2" id="KW-1185">Reference proteome</keyword>
<evidence type="ECO:0008006" key="3">
    <source>
        <dbReference type="Google" id="ProtNLM"/>
    </source>
</evidence>
<accession>A0ABR3Q4F6</accession>
<organism evidence="1 2">
    <name type="scientific">Vanrija albida</name>
    <dbReference type="NCBI Taxonomy" id="181172"/>
    <lineage>
        <taxon>Eukaryota</taxon>
        <taxon>Fungi</taxon>
        <taxon>Dikarya</taxon>
        <taxon>Basidiomycota</taxon>
        <taxon>Agaricomycotina</taxon>
        <taxon>Tremellomycetes</taxon>
        <taxon>Trichosporonales</taxon>
        <taxon>Trichosporonaceae</taxon>
        <taxon>Vanrija</taxon>
    </lineage>
</organism>
<evidence type="ECO:0000313" key="1">
    <source>
        <dbReference type="EMBL" id="KAL1409327.1"/>
    </source>
</evidence>
<proteinExistence type="predicted"/>
<evidence type="ECO:0000313" key="2">
    <source>
        <dbReference type="Proteomes" id="UP001565368"/>
    </source>
</evidence>
<reference evidence="1 2" key="1">
    <citation type="submission" date="2023-08" db="EMBL/GenBank/DDBJ databases">
        <title>Annotated Genome Sequence of Vanrija albida AlHP1.</title>
        <authorList>
            <person name="Herzog R."/>
        </authorList>
    </citation>
    <scope>NUCLEOTIDE SEQUENCE [LARGE SCALE GENOMIC DNA]</scope>
    <source>
        <strain evidence="1 2">AlHP1</strain>
    </source>
</reference>
<protein>
    <recommendedName>
        <fullName evidence="3">Transcription factor domain-containing protein</fullName>
    </recommendedName>
</protein>
<dbReference type="RefSeq" id="XP_069209271.1">
    <property type="nucleotide sequence ID" value="XM_069351853.1"/>
</dbReference>
<dbReference type="GeneID" id="95984352"/>
<gene>
    <name evidence="1" type="ORF">Q8F55_003309</name>
</gene>
<dbReference type="EMBL" id="JBBXJM010000003">
    <property type="protein sequence ID" value="KAL1409327.1"/>
    <property type="molecule type" value="Genomic_DNA"/>
</dbReference>
<comment type="caution">
    <text evidence="1">The sequence shown here is derived from an EMBL/GenBank/DDBJ whole genome shotgun (WGS) entry which is preliminary data.</text>
</comment>
<sequence>MDPPNADPRDREDLDLINRLLHVPLPKEPVPAALLKGLFGTLVTFSYWMLGKKSLSELQAAQIPVPRRLSLFELMFLLQRVWIMLPRGPVRQEFRAIVRLATDLAHVVASTNQWGPVTDWVPPPLAQNMAGTLGTLMAIQESALHVPLVTCFNNRFAHPTDELQPPVHGQPIDPRDTLIGFIAICFSSTGRNSLLWGNLAVQVAVMLHEARIAHQ</sequence>
<name>A0ABR3Q4F6_9TREE</name>
<dbReference type="Proteomes" id="UP001565368">
    <property type="component" value="Unassembled WGS sequence"/>
</dbReference>